<dbReference type="InterPro" id="IPR006047">
    <property type="entry name" value="GH13_cat_dom"/>
</dbReference>
<dbReference type="RefSeq" id="WP_200356990.1">
    <property type="nucleotide sequence ID" value="NZ_JAENIL010000035.1"/>
</dbReference>
<evidence type="ECO:0000256" key="1">
    <source>
        <dbReference type="ARBA" id="ARBA00001913"/>
    </source>
</evidence>
<evidence type="ECO:0000313" key="7">
    <source>
        <dbReference type="Proteomes" id="UP000617628"/>
    </source>
</evidence>
<reference evidence="6" key="1">
    <citation type="submission" date="2021-01" db="EMBL/GenBank/DDBJ databases">
        <title>Modified the classification status of verrucomicrobia.</title>
        <authorList>
            <person name="Feng X."/>
        </authorList>
    </citation>
    <scope>NUCLEOTIDE SEQUENCE</scope>
    <source>
        <strain evidence="6">KCTC 13126</strain>
    </source>
</reference>
<dbReference type="SMART" id="SM00642">
    <property type="entry name" value="Aamy"/>
    <property type="match status" value="1"/>
</dbReference>
<evidence type="ECO:0000259" key="5">
    <source>
        <dbReference type="SMART" id="SM00642"/>
    </source>
</evidence>
<dbReference type="Proteomes" id="UP000617628">
    <property type="component" value="Unassembled WGS sequence"/>
</dbReference>
<gene>
    <name evidence="6" type="ORF">JIN87_17980</name>
</gene>
<dbReference type="Gene3D" id="3.20.20.80">
    <property type="entry name" value="Glycosidases"/>
    <property type="match status" value="1"/>
</dbReference>
<sequence length="571" mass="65130">MKYPLNRLQGTATLSLLAAIGCTTMQADEAALPDYYGTLEPWASEAIYFLLLDRFVDGDPTNNHEDQGGEYPTWDRKLIGPNGEEANVGYLGGDFKGVIDNLDYIKDMGMTAIWTTPIMDNPDEYFTGGEPIEYGGAFKDQGKTGYHGYWMTNFFVEDEHYVSPQLDLDFEAYADALHEKGFKVVFDIVANHGTPSFDMPADQPKFGELYDADWNLIADHQNLRPEDLDPENPMHAFFYNFDDILQLSNVNEENPAVMKYFVDAYQSWIDKGVDAFRIDTIRHVKHSFWKEFTDKIRTTHPGFYMFGESYVYDANFIAQHTLPKNGAVSVLDFPCREAMVEVFGVESSDENGDAIDQTYEELGDYLHLTHGPYHNSYDLVTFYENHDMIRIDATDEGLVDANNWLFTTRGIPCIYYGGEMAFQKGLAEHEGNRNYFGQDNVNTAKDHIVYKQLARIAFIRQELESLQRGLQINVDLGEDQASFYRVLQLDGKTETALVLLNKSDEPAEMEVSKFLQTGDWRNVESDEVQRIRTDGSLKATVAPHSFSIWVNDTPIRNTALIQKLQYAMQHK</sequence>
<evidence type="ECO:0000313" key="6">
    <source>
        <dbReference type="EMBL" id="MBK1878776.1"/>
    </source>
</evidence>
<dbReference type="GO" id="GO:0005975">
    <property type="term" value="P:carbohydrate metabolic process"/>
    <property type="evidence" value="ECO:0007669"/>
    <property type="project" value="InterPro"/>
</dbReference>
<evidence type="ECO:0000256" key="2">
    <source>
        <dbReference type="ARBA" id="ARBA00022723"/>
    </source>
</evidence>
<keyword evidence="2" id="KW-0479">Metal-binding</keyword>
<comment type="caution">
    <text evidence="6">The sequence shown here is derived from an EMBL/GenBank/DDBJ whole genome shotgun (WGS) entry which is preliminary data.</text>
</comment>
<dbReference type="PROSITE" id="PS51257">
    <property type="entry name" value="PROKAR_LIPOPROTEIN"/>
    <property type="match status" value="1"/>
</dbReference>
<evidence type="ECO:0000256" key="4">
    <source>
        <dbReference type="SAM" id="SignalP"/>
    </source>
</evidence>
<accession>A0A934S1B3</accession>
<organism evidence="6 7">
    <name type="scientific">Pelagicoccus mobilis</name>
    <dbReference type="NCBI Taxonomy" id="415221"/>
    <lineage>
        <taxon>Bacteria</taxon>
        <taxon>Pseudomonadati</taxon>
        <taxon>Verrucomicrobiota</taxon>
        <taxon>Opitutia</taxon>
        <taxon>Puniceicoccales</taxon>
        <taxon>Pelagicoccaceae</taxon>
        <taxon>Pelagicoccus</taxon>
    </lineage>
</organism>
<dbReference type="SUPFAM" id="SSF51011">
    <property type="entry name" value="Glycosyl hydrolase domain"/>
    <property type="match status" value="1"/>
</dbReference>
<comment type="cofactor">
    <cofactor evidence="1">
        <name>Ca(2+)</name>
        <dbReference type="ChEBI" id="CHEBI:29108"/>
    </cofactor>
</comment>
<name>A0A934S1B3_9BACT</name>
<dbReference type="CDD" id="cd11339">
    <property type="entry name" value="AmyAc_bac_CMD_like_2"/>
    <property type="match status" value="1"/>
</dbReference>
<protein>
    <recommendedName>
        <fullName evidence="5">Glycosyl hydrolase family 13 catalytic domain-containing protein</fullName>
    </recommendedName>
</protein>
<dbReference type="SUPFAM" id="SSF51445">
    <property type="entry name" value="(Trans)glycosidases"/>
    <property type="match status" value="1"/>
</dbReference>
<feature type="signal peptide" evidence="4">
    <location>
        <begin position="1"/>
        <end position="27"/>
    </location>
</feature>
<proteinExistence type="predicted"/>
<dbReference type="PANTHER" id="PTHR10357:SF215">
    <property type="entry name" value="ALPHA-AMYLASE 1"/>
    <property type="match status" value="1"/>
</dbReference>
<dbReference type="GO" id="GO:0046872">
    <property type="term" value="F:metal ion binding"/>
    <property type="evidence" value="ECO:0007669"/>
    <property type="project" value="UniProtKB-KW"/>
</dbReference>
<dbReference type="PANTHER" id="PTHR10357">
    <property type="entry name" value="ALPHA-AMYLASE FAMILY MEMBER"/>
    <property type="match status" value="1"/>
</dbReference>
<feature type="chain" id="PRO_5036974681" description="Glycosyl hydrolase family 13 catalytic domain-containing protein" evidence="4">
    <location>
        <begin position="28"/>
        <end position="571"/>
    </location>
</feature>
<keyword evidence="3 4" id="KW-0732">Signal</keyword>
<dbReference type="InterPro" id="IPR017853">
    <property type="entry name" value="GH"/>
</dbReference>
<dbReference type="EMBL" id="JAENIL010000035">
    <property type="protein sequence ID" value="MBK1878776.1"/>
    <property type="molecule type" value="Genomic_DNA"/>
</dbReference>
<evidence type="ECO:0000256" key="3">
    <source>
        <dbReference type="ARBA" id="ARBA00022729"/>
    </source>
</evidence>
<feature type="domain" description="Glycosyl hydrolase family 13 catalytic" evidence="5">
    <location>
        <begin position="49"/>
        <end position="460"/>
    </location>
</feature>
<keyword evidence="7" id="KW-1185">Reference proteome</keyword>
<dbReference type="Pfam" id="PF00128">
    <property type="entry name" value="Alpha-amylase"/>
    <property type="match status" value="1"/>
</dbReference>
<dbReference type="AlphaFoldDB" id="A0A934S1B3"/>